<keyword evidence="1" id="KW-0472">Membrane</keyword>
<evidence type="ECO:0000256" key="1">
    <source>
        <dbReference type="SAM" id="Phobius"/>
    </source>
</evidence>
<accession>A0A258FGK4</accession>
<dbReference type="Proteomes" id="UP000215595">
    <property type="component" value="Unassembled WGS sequence"/>
</dbReference>
<feature type="transmembrane region" description="Helical" evidence="1">
    <location>
        <begin position="123"/>
        <end position="140"/>
    </location>
</feature>
<dbReference type="EMBL" id="NCEB01000035">
    <property type="protein sequence ID" value="OYX31104.1"/>
    <property type="molecule type" value="Genomic_DNA"/>
</dbReference>
<keyword evidence="1" id="KW-1133">Transmembrane helix</keyword>
<evidence type="ECO:0000313" key="2">
    <source>
        <dbReference type="EMBL" id="OYX31104.1"/>
    </source>
</evidence>
<feature type="transmembrane region" description="Helical" evidence="1">
    <location>
        <begin position="55"/>
        <end position="73"/>
    </location>
</feature>
<sequence>MLMTPLRTKNLSRLAVQGLVGLCLWPTLAWAHDGTGLVGGFVSGFLHPLNGPDHMLAMVAVGLWGAILGRPLVAVLPVVFPIMMAIGGVMGILGVPIPPVELGIGLSVVVLGAVIAFAVKPAIWVAIVIVAVFGIFHGYAHGQELPSAADPVGYSVGFVLSTGLLHLIGIGIGYLALRRGGMRLVQGLGVVIAVSGLWFVSQALLG</sequence>
<dbReference type="InterPro" id="IPR007038">
    <property type="entry name" value="HupE_UreJ"/>
</dbReference>
<comment type="caution">
    <text evidence="2">The sequence shown here is derived from an EMBL/GenBank/DDBJ whole genome shotgun (WGS) entry which is preliminary data.</text>
</comment>
<feature type="transmembrane region" description="Helical" evidence="1">
    <location>
        <begin position="152"/>
        <end position="177"/>
    </location>
</feature>
<keyword evidence="1" id="KW-0812">Transmembrane</keyword>
<protein>
    <submittedName>
        <fullName evidence="2">Ni/Fe hydrogenase</fullName>
    </submittedName>
</protein>
<reference evidence="2 3" key="1">
    <citation type="submission" date="2017-03" db="EMBL/GenBank/DDBJ databases">
        <title>Lifting the veil on microbial sulfur biogeochemistry in mining wastewaters.</title>
        <authorList>
            <person name="Kantor R.S."/>
            <person name="Colenbrander Nelson T."/>
            <person name="Marshall S."/>
            <person name="Bennett D."/>
            <person name="Apte S."/>
            <person name="Camacho D."/>
            <person name="Thomas B.C."/>
            <person name="Warren L.A."/>
            <person name="Banfield J.F."/>
        </authorList>
    </citation>
    <scope>NUCLEOTIDE SEQUENCE [LARGE SCALE GENOMIC DNA]</scope>
    <source>
        <strain evidence="2">32-69-9</strain>
    </source>
</reference>
<feature type="transmembrane region" description="Helical" evidence="1">
    <location>
        <begin position="78"/>
        <end position="96"/>
    </location>
</feature>
<feature type="transmembrane region" description="Helical" evidence="1">
    <location>
        <begin position="184"/>
        <end position="205"/>
    </location>
</feature>
<name>A0A258FGK4_9CAUL</name>
<proteinExistence type="predicted"/>
<gene>
    <name evidence="2" type="ORF">B7Z01_13060</name>
</gene>
<dbReference type="PIRSF" id="PIRSF016919">
    <property type="entry name" value="HupE_UreJ"/>
    <property type="match status" value="1"/>
</dbReference>
<dbReference type="Pfam" id="PF04955">
    <property type="entry name" value="HupE_UreJ"/>
    <property type="match status" value="1"/>
</dbReference>
<evidence type="ECO:0000313" key="3">
    <source>
        <dbReference type="Proteomes" id="UP000215595"/>
    </source>
</evidence>
<feature type="transmembrane region" description="Helical" evidence="1">
    <location>
        <begin position="102"/>
        <end position="118"/>
    </location>
</feature>
<organism evidence="2 3">
    <name type="scientific">Brevundimonas subvibrioides</name>
    <dbReference type="NCBI Taxonomy" id="74313"/>
    <lineage>
        <taxon>Bacteria</taxon>
        <taxon>Pseudomonadati</taxon>
        <taxon>Pseudomonadota</taxon>
        <taxon>Alphaproteobacteria</taxon>
        <taxon>Caulobacterales</taxon>
        <taxon>Caulobacteraceae</taxon>
        <taxon>Brevundimonas</taxon>
    </lineage>
</organism>
<dbReference type="AlphaFoldDB" id="A0A258FGK4"/>